<dbReference type="Gene3D" id="1.10.110.10">
    <property type="entry name" value="Plant lipid-transfer and hydrophobic proteins"/>
    <property type="match status" value="1"/>
</dbReference>
<evidence type="ECO:0000313" key="3">
    <source>
        <dbReference type="EMBL" id="KDP31018.1"/>
    </source>
</evidence>
<gene>
    <name evidence="3" type="ORF">JCGZ_11394</name>
</gene>
<feature type="compositionally biased region" description="Basic and acidic residues" evidence="1">
    <location>
        <begin position="702"/>
        <end position="713"/>
    </location>
</feature>
<name>A0A067K7J8_JATCU</name>
<feature type="compositionally biased region" description="Acidic residues" evidence="1">
    <location>
        <begin position="203"/>
        <end position="212"/>
    </location>
</feature>
<dbReference type="FunFam" id="3.90.1640.10:FF:000010">
    <property type="entry name" value="Uncharacterized protein"/>
    <property type="match status" value="1"/>
</dbReference>
<dbReference type="SUPFAM" id="SSF64182">
    <property type="entry name" value="DHH phosphoesterases"/>
    <property type="match status" value="1"/>
</dbReference>
<dbReference type="Gene3D" id="3.90.1640.10">
    <property type="entry name" value="inorganic pyrophosphatase (n-terminal core)"/>
    <property type="match status" value="1"/>
</dbReference>
<feature type="region of interest" description="Disordered" evidence="1">
    <location>
        <begin position="693"/>
        <end position="758"/>
    </location>
</feature>
<dbReference type="OrthoDB" id="374045at2759"/>
<protein>
    <recommendedName>
        <fullName evidence="5">Bifunctional inhibitor/plant lipid transfer protein/seed storage helical domain-containing protein</fullName>
    </recommendedName>
</protein>
<dbReference type="PANTHER" id="PTHR12112">
    <property type="entry name" value="BNIP - RELATED"/>
    <property type="match status" value="1"/>
</dbReference>
<feature type="region of interest" description="Disordered" evidence="1">
    <location>
        <begin position="241"/>
        <end position="272"/>
    </location>
</feature>
<dbReference type="InterPro" id="IPR038763">
    <property type="entry name" value="DHH_sf"/>
</dbReference>
<dbReference type="GO" id="GO:0005737">
    <property type="term" value="C:cytoplasm"/>
    <property type="evidence" value="ECO:0007669"/>
    <property type="project" value="TreeGrafter"/>
</dbReference>
<evidence type="ECO:0000313" key="4">
    <source>
        <dbReference type="Proteomes" id="UP000027138"/>
    </source>
</evidence>
<evidence type="ECO:0008006" key="5">
    <source>
        <dbReference type="Google" id="ProtNLM"/>
    </source>
</evidence>
<dbReference type="Proteomes" id="UP000027138">
    <property type="component" value="Unassembled WGS sequence"/>
</dbReference>
<evidence type="ECO:0000256" key="1">
    <source>
        <dbReference type="SAM" id="MobiDB-lite"/>
    </source>
</evidence>
<feature type="compositionally biased region" description="Pro residues" evidence="1">
    <location>
        <begin position="363"/>
        <end position="377"/>
    </location>
</feature>
<proteinExistence type="predicted"/>
<feature type="compositionally biased region" description="Low complexity" evidence="1">
    <location>
        <begin position="302"/>
        <end position="316"/>
    </location>
</feature>
<evidence type="ECO:0000256" key="2">
    <source>
        <dbReference type="SAM" id="SignalP"/>
    </source>
</evidence>
<sequence>MESGKPLILVVLVLLVMVTGSKGDRDPLCTPISENLHYCSDVIRLGFLIGVPSPKCCAGLKAIKKTVELFGVLVTCHCVRNCAASHIMIQKTINYGYKAGPAAEAAPPSCKAPDCGGDIFILLQKKCNAVLGFGLDQNMDRRLTRESPKGSIILQKKVVESQKPMTKTQHAPDLTDFMNDMFFGTVNNDNKETYNLTGSRFDNDDDEEESFDDSVRSNSSRLTQEWIEEARRMVASSTLRCDSPSRLVGSPRFAAAGRKTSSVLDRRDPLSRSARRYRAAEGFSGEILIKSAKHSRNKSETLESFPSSPTEPSPASQVHQWFSNILKPSNPDDQPPSSASTDPMALTVPPRPSTYRKSRFQTDPPPPPSPQGVPVPLPRRTFKPAPLPADAQLLSPPKNLIESAHRRSISWSTCSQPESQPLSPPKNLVESAHRRSIARSTCSVEKITGPKVNVNGWQKEEEGEKGVSLNGFLKEQRIKIEKILNGEIDSKAKVILSGPSNSTSSMIAAICYAWLLENSFMKNKRESDSRDGFVVVPVMNVRRGKMWKQRQAAWIFQHVGLDTISLLFADEVDLESLIMAGKLTILAVGQDILKTDSKVGSQCTVLTDNYCEDAYDLLQTPVLKKLLLAGILLDTQNLDAFTKSSMTRDAEAVQLLLVGSAPNYRNYLFDQLMQDQRESSFFEALRYNYGKPPSEGSLDSSAHMEHKGAERKSTSVPHNEATVRNANNNSKDAKNAKADKETPKQAIPARARAAPDASRGKNKFFLAKWFGFGK</sequence>
<feature type="region of interest" description="Disordered" evidence="1">
    <location>
        <begin position="291"/>
        <end position="393"/>
    </location>
</feature>
<dbReference type="AlphaFoldDB" id="A0A067K7J8"/>
<feature type="region of interest" description="Disordered" evidence="1">
    <location>
        <begin position="412"/>
        <end position="431"/>
    </location>
</feature>
<feature type="chain" id="PRO_5001639322" description="Bifunctional inhibitor/plant lipid transfer protein/seed storage helical domain-containing protein" evidence="2">
    <location>
        <begin position="24"/>
        <end position="774"/>
    </location>
</feature>
<keyword evidence="4" id="KW-1185">Reference proteome</keyword>
<feature type="compositionally biased region" description="Polar residues" evidence="1">
    <location>
        <begin position="317"/>
        <end position="341"/>
    </location>
</feature>
<dbReference type="PANTHER" id="PTHR12112:SF39">
    <property type="entry name" value="EG:152A3.5 PROTEIN (FBGN0003116_PN PROTEIN)"/>
    <property type="match status" value="1"/>
</dbReference>
<dbReference type="STRING" id="180498.A0A067K7J8"/>
<feature type="compositionally biased region" description="Low complexity" evidence="1">
    <location>
        <begin position="746"/>
        <end position="757"/>
    </location>
</feature>
<feature type="compositionally biased region" description="Polar residues" evidence="1">
    <location>
        <begin position="412"/>
        <end position="421"/>
    </location>
</feature>
<feature type="compositionally biased region" description="Basic and acidic residues" evidence="1">
    <location>
        <begin position="731"/>
        <end position="743"/>
    </location>
</feature>
<organism evidence="3 4">
    <name type="scientific">Jatropha curcas</name>
    <name type="common">Barbados nut</name>
    <dbReference type="NCBI Taxonomy" id="180498"/>
    <lineage>
        <taxon>Eukaryota</taxon>
        <taxon>Viridiplantae</taxon>
        <taxon>Streptophyta</taxon>
        <taxon>Embryophyta</taxon>
        <taxon>Tracheophyta</taxon>
        <taxon>Spermatophyta</taxon>
        <taxon>Magnoliopsida</taxon>
        <taxon>eudicotyledons</taxon>
        <taxon>Gunneridae</taxon>
        <taxon>Pentapetalae</taxon>
        <taxon>rosids</taxon>
        <taxon>fabids</taxon>
        <taxon>Malpighiales</taxon>
        <taxon>Euphorbiaceae</taxon>
        <taxon>Crotonoideae</taxon>
        <taxon>Jatropheae</taxon>
        <taxon>Jatropha</taxon>
    </lineage>
</organism>
<reference evidence="3 4" key="1">
    <citation type="journal article" date="2014" name="PLoS ONE">
        <title>Global Analysis of Gene Expression Profiles in Physic Nut (Jatropha curcas L.) Seedlings Exposed to Salt Stress.</title>
        <authorList>
            <person name="Zhang L."/>
            <person name="Zhang C."/>
            <person name="Wu P."/>
            <person name="Chen Y."/>
            <person name="Li M."/>
            <person name="Jiang H."/>
            <person name="Wu G."/>
        </authorList>
    </citation>
    <scope>NUCLEOTIDE SEQUENCE [LARGE SCALE GENOMIC DNA]</scope>
    <source>
        <strain evidence="4">cv. GZQX0401</strain>
        <tissue evidence="3">Young leaves</tissue>
    </source>
</reference>
<feature type="signal peptide" evidence="2">
    <location>
        <begin position="1"/>
        <end position="23"/>
    </location>
</feature>
<accession>A0A067K7J8</accession>
<dbReference type="InterPro" id="IPR036312">
    <property type="entry name" value="Bifun_inhib/LTP/seed_sf"/>
</dbReference>
<feature type="region of interest" description="Disordered" evidence="1">
    <location>
        <begin position="196"/>
        <end position="218"/>
    </location>
</feature>
<dbReference type="GO" id="GO:0004309">
    <property type="term" value="F:exopolyphosphatase activity"/>
    <property type="evidence" value="ECO:0007669"/>
    <property type="project" value="TreeGrafter"/>
</dbReference>
<keyword evidence="2" id="KW-0732">Signal</keyword>
<dbReference type="EMBL" id="KK914632">
    <property type="protein sequence ID" value="KDP31018.1"/>
    <property type="molecule type" value="Genomic_DNA"/>
</dbReference>